<dbReference type="InterPro" id="IPR047365">
    <property type="entry name" value="Tudor_AtPTM-like"/>
</dbReference>
<evidence type="ECO:0000256" key="1">
    <source>
        <dbReference type="ARBA" id="ARBA00004123"/>
    </source>
</evidence>
<dbReference type="Proteomes" id="UP000447434">
    <property type="component" value="Chromosome 1"/>
</dbReference>
<dbReference type="CDD" id="cd15489">
    <property type="entry name" value="PHD_SF"/>
    <property type="match status" value="1"/>
</dbReference>
<dbReference type="InterPro" id="IPR011011">
    <property type="entry name" value="Znf_FYVE_PHD"/>
</dbReference>
<keyword evidence="5" id="KW-0539">Nucleus</keyword>
<proteinExistence type="predicted"/>
<keyword evidence="2" id="KW-0479">Metal-binding</keyword>
<sequence length="1737" mass="194610">MMETPVARPRGRPRKRRRKDEEKPVPESKRQVVERKPIALIGRFVQKKLRRKRNFIGKVVHYECGLYRVYYEDGHCEDIYSGEVRAILINDNDLDAGLTRRKVKLEELVSQISVKVVDEKHKGSADQNEEELKVGVAVSSELNNEEQYDDESGDSSMGLGEKGPSTEAETLPLPPPLQLPPSSGTVGVPDQYVSHLFAVYGFLRSFSTCLFLTPFTLDDFVGALNYQVANTLVDAIHVSLMRTIKHHLETVSSEGPELVSKCFSVYCCGVIVYYLYLCQNALGAYIYLHFLFDGSSIWCNDWSLLDTLTWPVFAIQYLIINGYTKGPEWNGFYDEIFTGEYYLFPVSRKLMILQILCDDVLDSEEIKAEMNMRKDSEVGVDYDAEHNPPLEIRPRRVHPRYAKTSACEDKEAMEFTSVSNAVNQSGNSISYFGDTESTEDGEDDRNGDECRLCGMDGILLCCDGCPSAYHSRCIGVMKMYIPEGAWYCPECKINMIGPTTVKGTSLRGGEIFGKDLYGQLFVGTCNHLLVFNTKDDRFGLKYYNQNDIPKLLQLLYESMQHRPMYYGICMAVSQYWNIPGSVLPLSVSTGTNINSAIKKEETDLHTSLLPPSGEVNHNLINLVKGEYPVANSSLNHGDIAVSSLDISSVTTQSPSHESLCNARNKECPVVNTKLPLETSHQCDVNHHHFVDSLIAIDHSKNSLVNRLYNNLGHANDMGLPTNFSVQTKESAQVGFGKCERNTTNNFGYMGFSYKPLSYINYYIHGEFAASAAAKLTVLSSEESRSEGHVSGNQRKTTAAIVYLQAKAFSLTASRFFWPSSEKKHVEVPRERCGWCFSCKSAVSSKKGCMLNHAALSATKSAMKFFTGFSVLRNGEGNLHSIATYIIYIQECLRGLIVGPFQRASYRNQWRKQVLETTTYSALKPLLLEFEENIRTIAFCGDWVKQMDDCLADSSIIQSAASSLGTTHKRAPSGRRYKKRLAIDEAKVDATTKSFAWWRGSIFTKFVFQKAVLPLSMLRKAARQGGRRKISGIFYTDGSETPKRSRQLVWRVAVQMSRNASQLALQVRYLDYYLRWNDLIRQEQNIQDGKGQEPEASTFRNANICDKKLVEGKCCYGVVFGSQKHLSSRVMKNIVEIEQDSGGKEKYWFSEAHIPLHLVKEYEEGNTKVPSGEGCLNFVSHLHKRRLKAKCKDIFFYLACKRDNLDMLSCSACHMGVSFRIAFKCSACQGYCHEGCSISSKVYTNGKLEYLTTCNHCHHAKLLALKETSDQSPTTPLFLQGRETGSVMVLKGPRPKCYDQALISTRTKASSPDMNQVGPVSVLRGTRSKCDDRALTSTGTKDSCPPDKKQVLFNSTSAAKSRHRNSSWGIIWKKRNNETVENSAADIDFRLKNILLKGGFGMPQIEPVCHLCRKAYRSDLMYIFCQTCQNWYHAEAVQLEESKILDVSGFKCCRCRRIKSPECPYSDAKPKTQEGKKSRSRPTVSKKGHFASDSDSGTFSDMTECEPATPVFLVDDDPLLFSLSNVELITEPKLEVDVDQNTVSASGPQKLPVRRQVKREGDGNGPFWGKSLHANFSTQNESGNLSNPAGRTSIPLEYDPGVCFDNNLLNDSESLNYESMDFEPHTIFSLTELLLPDGTSSSQVEGAAASEDLSGYFGNSGKLVPEERGGVSLVENPDPTISFQDSSLSCCRQCNQTEPVPDLFCEICGMLIHSQCSIWAESPSRLGNWRCGNCREWE</sequence>
<feature type="region of interest" description="Disordered" evidence="7">
    <location>
        <begin position="1465"/>
        <end position="1498"/>
    </location>
</feature>
<feature type="compositionally biased region" description="Basic and acidic residues" evidence="7">
    <location>
        <begin position="1467"/>
        <end position="1476"/>
    </location>
</feature>
<organism evidence="10 11">
    <name type="scientific">Lupinus albus</name>
    <name type="common">White lupine</name>
    <name type="synonym">Lupinus termis</name>
    <dbReference type="NCBI Taxonomy" id="3870"/>
    <lineage>
        <taxon>Eukaryota</taxon>
        <taxon>Viridiplantae</taxon>
        <taxon>Streptophyta</taxon>
        <taxon>Embryophyta</taxon>
        <taxon>Tracheophyta</taxon>
        <taxon>Spermatophyta</taxon>
        <taxon>Magnoliopsida</taxon>
        <taxon>eudicotyledons</taxon>
        <taxon>Gunneridae</taxon>
        <taxon>Pentapetalae</taxon>
        <taxon>rosids</taxon>
        <taxon>fabids</taxon>
        <taxon>Fabales</taxon>
        <taxon>Fabaceae</taxon>
        <taxon>Papilionoideae</taxon>
        <taxon>50 kb inversion clade</taxon>
        <taxon>genistoids sensu lato</taxon>
        <taxon>core genistoids</taxon>
        <taxon>Genisteae</taxon>
        <taxon>Lupinus</taxon>
    </lineage>
</organism>
<feature type="compositionally biased region" description="Basic residues" evidence="7">
    <location>
        <begin position="9"/>
        <end position="18"/>
    </location>
</feature>
<dbReference type="SMART" id="SM00571">
    <property type="entry name" value="DDT"/>
    <property type="match status" value="1"/>
</dbReference>
<dbReference type="InterPro" id="IPR056618">
    <property type="entry name" value="Chromo_PTM"/>
</dbReference>
<dbReference type="InterPro" id="IPR013083">
    <property type="entry name" value="Znf_RING/FYVE/PHD"/>
</dbReference>
<feature type="region of interest" description="Disordered" evidence="7">
    <location>
        <begin position="143"/>
        <end position="180"/>
    </location>
</feature>
<dbReference type="SMART" id="SM00249">
    <property type="entry name" value="PHD"/>
    <property type="match status" value="4"/>
</dbReference>
<dbReference type="InterPro" id="IPR019787">
    <property type="entry name" value="Znf_PHD-finger"/>
</dbReference>
<keyword evidence="11" id="KW-1185">Reference proteome</keyword>
<gene>
    <name evidence="10" type="ORF">Lalb_Chr01g0004711</name>
</gene>
<feature type="domain" description="PHD-type" evidence="8">
    <location>
        <begin position="447"/>
        <end position="494"/>
    </location>
</feature>
<dbReference type="GO" id="GO:0005634">
    <property type="term" value="C:nucleus"/>
    <property type="evidence" value="ECO:0007669"/>
    <property type="project" value="UniProtKB-SubCell"/>
</dbReference>
<dbReference type="GO" id="GO:0000785">
    <property type="term" value="C:chromatin"/>
    <property type="evidence" value="ECO:0007669"/>
    <property type="project" value="UniProtKB-ARBA"/>
</dbReference>
<feature type="compositionally biased region" description="Basic residues" evidence="7">
    <location>
        <begin position="1477"/>
        <end position="1488"/>
    </location>
</feature>
<feature type="compositionally biased region" description="Basic and acidic residues" evidence="7">
    <location>
        <begin position="19"/>
        <end position="29"/>
    </location>
</feature>
<evidence type="ECO:0000256" key="7">
    <source>
        <dbReference type="SAM" id="MobiDB-lite"/>
    </source>
</evidence>
<dbReference type="PANTHER" id="PTHR46508">
    <property type="entry name" value="PHD FINGER FAMILY PROTEIN"/>
    <property type="match status" value="1"/>
</dbReference>
<keyword evidence="3 6" id="KW-0863">Zinc-finger</keyword>
<dbReference type="OrthoDB" id="784962at2759"/>
<evidence type="ECO:0000259" key="8">
    <source>
        <dbReference type="PROSITE" id="PS50016"/>
    </source>
</evidence>
<comment type="caution">
    <text evidence="10">The sequence shown here is derived from an EMBL/GenBank/DDBJ whole genome shotgun (WGS) entry which is preliminary data.</text>
</comment>
<dbReference type="Gene3D" id="3.30.40.10">
    <property type="entry name" value="Zinc/RING finger domain, C3HC4 (zinc finger)"/>
    <property type="match status" value="2"/>
</dbReference>
<dbReference type="InterPro" id="IPR001965">
    <property type="entry name" value="Znf_PHD"/>
</dbReference>
<reference evidence="11" key="1">
    <citation type="journal article" date="2020" name="Nat. Commun.">
        <title>Genome sequence of the cluster root forming white lupin.</title>
        <authorList>
            <person name="Hufnagel B."/>
            <person name="Marques A."/>
            <person name="Soriano A."/>
            <person name="Marques L."/>
            <person name="Divol F."/>
            <person name="Doumas P."/>
            <person name="Sallet E."/>
            <person name="Mancinotti D."/>
            <person name="Carrere S."/>
            <person name="Marande W."/>
            <person name="Arribat S."/>
            <person name="Keller J."/>
            <person name="Huneau C."/>
            <person name="Blein T."/>
            <person name="Aime D."/>
            <person name="Laguerre M."/>
            <person name="Taylor J."/>
            <person name="Schubert V."/>
            <person name="Nelson M."/>
            <person name="Geu-Flores F."/>
            <person name="Crespi M."/>
            <person name="Gallardo-Guerrero K."/>
            <person name="Delaux P.-M."/>
            <person name="Salse J."/>
            <person name="Berges H."/>
            <person name="Guyot R."/>
            <person name="Gouzy J."/>
            <person name="Peret B."/>
        </authorList>
    </citation>
    <scope>NUCLEOTIDE SEQUENCE [LARGE SCALE GENOMIC DNA]</scope>
    <source>
        <strain evidence="11">cv. Amiga</strain>
    </source>
</reference>
<dbReference type="Pfam" id="PF15612">
    <property type="entry name" value="WHIM1"/>
    <property type="match status" value="1"/>
</dbReference>
<dbReference type="InterPro" id="IPR028942">
    <property type="entry name" value="WHIM1_dom"/>
</dbReference>
<name>A0A6A4R0N3_LUPAL</name>
<dbReference type="PROSITE" id="PS50016">
    <property type="entry name" value="ZF_PHD_2"/>
    <property type="match status" value="1"/>
</dbReference>
<dbReference type="SUPFAM" id="SSF57903">
    <property type="entry name" value="FYVE/PHD zinc finger"/>
    <property type="match status" value="3"/>
</dbReference>
<comment type="subcellular location">
    <subcellularLocation>
        <location evidence="1">Nucleus</location>
    </subcellularLocation>
</comment>
<dbReference type="Pfam" id="PF21743">
    <property type="entry name" value="PTM_DIR17_Tudor"/>
    <property type="match status" value="1"/>
</dbReference>
<feature type="region of interest" description="Disordered" evidence="7">
    <location>
        <begin position="1"/>
        <end position="29"/>
    </location>
</feature>
<accession>A0A6A4R0N3</accession>
<evidence type="ECO:0000256" key="3">
    <source>
        <dbReference type="ARBA" id="ARBA00022771"/>
    </source>
</evidence>
<dbReference type="Pfam" id="PF24294">
    <property type="entry name" value="Chromo_PTM"/>
    <property type="match status" value="1"/>
</dbReference>
<dbReference type="PROSITE" id="PS01359">
    <property type="entry name" value="ZF_PHD_1"/>
    <property type="match status" value="1"/>
</dbReference>
<evidence type="ECO:0000259" key="9">
    <source>
        <dbReference type="PROSITE" id="PS50827"/>
    </source>
</evidence>
<evidence type="ECO:0000256" key="2">
    <source>
        <dbReference type="ARBA" id="ARBA00022723"/>
    </source>
</evidence>
<evidence type="ECO:0000313" key="10">
    <source>
        <dbReference type="EMBL" id="KAE9620595.1"/>
    </source>
</evidence>
<dbReference type="InterPro" id="IPR018501">
    <property type="entry name" value="DDT_dom"/>
</dbReference>
<dbReference type="PANTHER" id="PTHR46508:SF1">
    <property type="entry name" value="PHD FINGER FAMILY PROTEIN"/>
    <property type="match status" value="1"/>
</dbReference>
<evidence type="ECO:0000256" key="4">
    <source>
        <dbReference type="ARBA" id="ARBA00022833"/>
    </source>
</evidence>
<protein>
    <submittedName>
        <fullName evidence="10">Putative transcription factor &amp; chromatin remodeling DDT family</fullName>
    </submittedName>
</protein>
<dbReference type="InterPro" id="IPR019786">
    <property type="entry name" value="Zinc_finger_PHD-type_CS"/>
</dbReference>
<evidence type="ECO:0000256" key="6">
    <source>
        <dbReference type="PROSITE-ProRule" id="PRU00146"/>
    </source>
</evidence>
<feature type="domain" description="DDT" evidence="9">
    <location>
        <begin position="190"/>
        <end position="250"/>
    </location>
</feature>
<dbReference type="EMBL" id="WOCE01000001">
    <property type="protein sequence ID" value="KAE9620595.1"/>
    <property type="molecule type" value="Genomic_DNA"/>
</dbReference>
<evidence type="ECO:0000256" key="5">
    <source>
        <dbReference type="ARBA" id="ARBA00023242"/>
    </source>
</evidence>
<keyword evidence="4" id="KW-0862">Zinc</keyword>
<dbReference type="Pfam" id="PF02791">
    <property type="entry name" value="DDT"/>
    <property type="match status" value="1"/>
</dbReference>
<evidence type="ECO:0000313" key="11">
    <source>
        <dbReference type="Proteomes" id="UP000447434"/>
    </source>
</evidence>
<feature type="compositionally biased region" description="Acidic residues" evidence="7">
    <location>
        <begin position="143"/>
        <end position="153"/>
    </location>
</feature>
<dbReference type="Pfam" id="PF00628">
    <property type="entry name" value="PHD"/>
    <property type="match status" value="1"/>
</dbReference>
<dbReference type="GO" id="GO:0008270">
    <property type="term" value="F:zinc ion binding"/>
    <property type="evidence" value="ECO:0007669"/>
    <property type="project" value="UniProtKB-KW"/>
</dbReference>
<dbReference type="PROSITE" id="PS50827">
    <property type="entry name" value="DDT"/>
    <property type="match status" value="1"/>
</dbReference>